<keyword evidence="4" id="KW-0274">FAD</keyword>
<dbReference type="GO" id="GO:0004497">
    <property type="term" value="F:monooxygenase activity"/>
    <property type="evidence" value="ECO:0007669"/>
    <property type="project" value="UniProtKB-KW"/>
</dbReference>
<dbReference type="InterPro" id="IPR050775">
    <property type="entry name" value="FAD-binding_Monooxygenases"/>
</dbReference>
<protein>
    <submittedName>
        <fullName evidence="10">Steroid monooxygenase</fullName>
    </submittedName>
</protein>
<dbReference type="Gene3D" id="3.40.50.1820">
    <property type="entry name" value="alpha/beta hydrolase"/>
    <property type="match status" value="1"/>
</dbReference>
<dbReference type="InterPro" id="IPR036188">
    <property type="entry name" value="FAD/NAD-bd_sf"/>
</dbReference>
<name>A0A810BM68_9BRAD</name>
<keyword evidence="5" id="KW-0521">NADP</keyword>
<organism evidence="10">
    <name type="scientific">Bradyrhizobium diazoefficiens</name>
    <dbReference type="NCBI Taxonomy" id="1355477"/>
    <lineage>
        <taxon>Bacteria</taxon>
        <taxon>Pseudomonadati</taxon>
        <taxon>Pseudomonadota</taxon>
        <taxon>Alphaproteobacteria</taxon>
        <taxon>Hyphomicrobiales</taxon>
        <taxon>Nitrobacteraceae</taxon>
        <taxon>Bradyrhizobium</taxon>
    </lineage>
</organism>
<dbReference type="RefSeq" id="WP_011089205.1">
    <property type="nucleotide sequence ID" value="NZ_AJQI01000244.1"/>
</dbReference>
<evidence type="ECO:0000313" key="10">
    <source>
        <dbReference type="EMBL" id="BCE76653.1"/>
    </source>
</evidence>
<keyword evidence="7 10" id="KW-0503">Monooxygenase</keyword>
<dbReference type="PRINTS" id="PR00411">
    <property type="entry name" value="PNDRDTASEI"/>
</dbReference>
<dbReference type="EMBL" id="AP023097">
    <property type="protein sequence ID" value="BCE76653.1"/>
    <property type="molecule type" value="Genomic_DNA"/>
</dbReference>
<dbReference type="OMA" id="EQGLRWY"/>
<dbReference type="Pfam" id="PF13738">
    <property type="entry name" value="Pyr_redox_3"/>
    <property type="match status" value="1"/>
</dbReference>
<feature type="domain" description="Alpha/beta hydrolase fold-3" evidence="9">
    <location>
        <begin position="640"/>
        <end position="842"/>
    </location>
</feature>
<evidence type="ECO:0000256" key="2">
    <source>
        <dbReference type="ARBA" id="ARBA00010139"/>
    </source>
</evidence>
<dbReference type="InterPro" id="IPR029058">
    <property type="entry name" value="AB_hydrolase_fold"/>
</dbReference>
<dbReference type="SUPFAM" id="SSF53474">
    <property type="entry name" value="alpha/beta-Hydrolases"/>
    <property type="match status" value="1"/>
</dbReference>
<evidence type="ECO:0000259" key="9">
    <source>
        <dbReference type="Pfam" id="PF07859"/>
    </source>
</evidence>
<evidence type="ECO:0000256" key="8">
    <source>
        <dbReference type="SAM" id="MobiDB-lite"/>
    </source>
</evidence>
<comment type="cofactor">
    <cofactor evidence="1">
        <name>FAD</name>
        <dbReference type="ChEBI" id="CHEBI:57692"/>
    </cofactor>
</comment>
<evidence type="ECO:0000256" key="1">
    <source>
        <dbReference type="ARBA" id="ARBA00001974"/>
    </source>
</evidence>
<accession>A0A810BM68</accession>
<dbReference type="GO" id="GO:0016787">
    <property type="term" value="F:hydrolase activity"/>
    <property type="evidence" value="ECO:0007669"/>
    <property type="project" value="InterPro"/>
</dbReference>
<sequence length="896" mass="97186">MPDAMVAARESKAASGTAQQVDVAVVGAGFAGLYLLHRLRQAGFTTVALEEAGDVGGTWYWNRYPGARCDIQTIDYSYTFDPELEAAWAWSEKYATQPEILRYLGFVADRYELRRDIRFGTKVTEAKWNEAAERWQLTTDNGAPVSCRHYIMATGCLSAPKPPEIDGVKDFKGEVYFTGRWPHDGVNLAGKRVAVIGTGSSGIQSIPLIAEQAAHLTVFQRTPNFALPAHNGPAPSDRMSLLQGDRAAYREQARQSMAGVPYPQQTAVSWQLSDAERRARFEEAWGKGDLVYILTQLWADQAVDVDGNKLICDLIREKISATVKDPETAAALMPHDHPFGAKRPCLDTNYYATYNRPNVTLVNLRQEPIKAITATGITTARRSVDVDVIVFATGFDAMTGAIRAVHPITGRGGKSLSDVWAQGPQTYLGLTVEGFPNFFMITGPGSPSVLSNMAVSIEQHVDWVVDRLRALRDAGFTTIEPTETAQAGWGQHMADCSMLTLHRLANTWYTGANVPGKVQGLMPYTGGVGPYRSICDEVVSRGMLGFKLTGPKVAAQCNDGEVVRLQPDVRLVLNLLATLNLPPIESMGALGARAFVNEFNKGRPAGRPIGDVVDGTLPGTDGPLPYRVYKPATPGPHPVVVYFHGGGWVLGDEQSDDPFCRDMVRRTGMMFVSVGYRHAPEHRFPTAAEDGYAATRWIAEHAAELGGKPGPVLVAGWSAGGNIAAVTCQLARDRGGPEIAGQLLVCPVTDCDFDRSSYNDNATGYFLTRSLMYWFWDLYCSPADRTDPRVSPLRGKVSGLPPAFVVTCEFDPLRDEGIAYAEAMAAAGVPVEQLKARGQFHSSFAMVDVVITGVPGRVQMAEALRRFAGLPPEVSLGDEHSHGHTSPGHKIAAAAS</sequence>
<evidence type="ECO:0000256" key="6">
    <source>
        <dbReference type="ARBA" id="ARBA00023002"/>
    </source>
</evidence>
<keyword evidence="3" id="KW-0285">Flavoprotein</keyword>
<evidence type="ECO:0000256" key="5">
    <source>
        <dbReference type="ARBA" id="ARBA00022857"/>
    </source>
</evidence>
<evidence type="ECO:0000256" key="3">
    <source>
        <dbReference type="ARBA" id="ARBA00022630"/>
    </source>
</evidence>
<comment type="similarity">
    <text evidence="2">Belongs to the FAD-binding monooxygenase family.</text>
</comment>
<gene>
    <name evidence="10" type="ORF">XF8B_67640</name>
</gene>
<feature type="region of interest" description="Disordered" evidence="8">
    <location>
        <begin position="875"/>
        <end position="896"/>
    </location>
</feature>
<dbReference type="SUPFAM" id="SSF51905">
    <property type="entry name" value="FAD/NAD(P)-binding domain"/>
    <property type="match status" value="3"/>
</dbReference>
<dbReference type="Pfam" id="PF07859">
    <property type="entry name" value="Abhydrolase_3"/>
    <property type="match status" value="1"/>
</dbReference>
<dbReference type="InterPro" id="IPR013094">
    <property type="entry name" value="AB_hydrolase_3"/>
</dbReference>
<evidence type="ECO:0000256" key="7">
    <source>
        <dbReference type="ARBA" id="ARBA00023033"/>
    </source>
</evidence>
<evidence type="ECO:0000256" key="4">
    <source>
        <dbReference type="ARBA" id="ARBA00022827"/>
    </source>
</evidence>
<dbReference type="Gene3D" id="3.50.50.60">
    <property type="entry name" value="FAD/NAD(P)-binding domain"/>
    <property type="match status" value="2"/>
</dbReference>
<proteinExistence type="inferred from homology"/>
<dbReference type="PANTHER" id="PTHR43098">
    <property type="entry name" value="L-ORNITHINE N(5)-MONOOXYGENASE-RELATED"/>
    <property type="match status" value="1"/>
</dbReference>
<dbReference type="GeneID" id="46493439"/>
<dbReference type="AlphaFoldDB" id="A0A810BM68"/>
<dbReference type="PANTHER" id="PTHR43098:SF3">
    <property type="entry name" value="L-ORNITHINE N(5)-MONOOXYGENASE-RELATED"/>
    <property type="match status" value="1"/>
</dbReference>
<reference evidence="10" key="1">
    <citation type="submission" date="2020-05" db="EMBL/GenBank/DDBJ databases">
        <title>Complete genome sequence of Bradyrhizobium diazoefficiens XF8 isolated from soybean nodule.</title>
        <authorList>
            <person name="Noda R."/>
            <person name="Kakizaki K."/>
            <person name="Minamisawa K."/>
        </authorList>
    </citation>
    <scope>NUCLEOTIDE SEQUENCE</scope>
    <source>
        <strain evidence="10">XF8</strain>
    </source>
</reference>
<keyword evidence="6" id="KW-0560">Oxidoreductase</keyword>